<dbReference type="EMBL" id="ASPP01019055">
    <property type="protein sequence ID" value="ETO15515.1"/>
    <property type="molecule type" value="Genomic_DNA"/>
</dbReference>
<organism evidence="5 6">
    <name type="scientific">Reticulomyxa filosa</name>
    <dbReference type="NCBI Taxonomy" id="46433"/>
    <lineage>
        <taxon>Eukaryota</taxon>
        <taxon>Sar</taxon>
        <taxon>Rhizaria</taxon>
        <taxon>Retaria</taxon>
        <taxon>Foraminifera</taxon>
        <taxon>Monothalamids</taxon>
        <taxon>Reticulomyxidae</taxon>
        <taxon>Reticulomyxa</taxon>
    </lineage>
</organism>
<dbReference type="PANTHER" id="PTHR12555">
    <property type="entry name" value="UBIQUITIN FUSION DEGRADATON PROTEIN 1"/>
    <property type="match status" value="1"/>
</dbReference>
<evidence type="ECO:0000256" key="1">
    <source>
        <dbReference type="ARBA" id="ARBA00006043"/>
    </source>
</evidence>
<dbReference type="Gene3D" id="3.10.330.10">
    <property type="match status" value="1"/>
</dbReference>
<evidence type="ECO:0000259" key="4">
    <source>
        <dbReference type="Pfam" id="PF24842"/>
    </source>
</evidence>
<dbReference type="Gene3D" id="2.40.40.50">
    <property type="entry name" value="Ubiquitin fusion degradation protein UFD1, N-terminal domain"/>
    <property type="match status" value="1"/>
</dbReference>
<dbReference type="InterPro" id="IPR055418">
    <property type="entry name" value="UFD1_N2"/>
</dbReference>
<dbReference type="PANTHER" id="PTHR12555:SF13">
    <property type="entry name" value="UBIQUITIN RECOGNITION FACTOR IN ER-ASSOCIATED DEGRADATION PROTEIN 1"/>
    <property type="match status" value="1"/>
</dbReference>
<keyword evidence="2" id="KW-0833">Ubl conjugation pathway</keyword>
<evidence type="ECO:0000313" key="5">
    <source>
        <dbReference type="EMBL" id="ETO15515.1"/>
    </source>
</evidence>
<gene>
    <name evidence="5" type="ORF">RFI_21849</name>
</gene>
<dbReference type="OMA" id="MFRITHD"/>
<reference evidence="5 6" key="1">
    <citation type="journal article" date="2013" name="Curr. Biol.">
        <title>The Genome of the Foraminiferan Reticulomyxa filosa.</title>
        <authorList>
            <person name="Glockner G."/>
            <person name="Hulsmann N."/>
            <person name="Schleicher M."/>
            <person name="Noegel A.A."/>
            <person name="Eichinger L."/>
            <person name="Gallinger C."/>
            <person name="Pawlowski J."/>
            <person name="Sierra R."/>
            <person name="Euteneuer U."/>
            <person name="Pillet L."/>
            <person name="Moustafa A."/>
            <person name="Platzer M."/>
            <person name="Groth M."/>
            <person name="Szafranski K."/>
            <person name="Schliwa M."/>
        </authorList>
    </citation>
    <scope>NUCLEOTIDE SEQUENCE [LARGE SCALE GENOMIC DNA]</scope>
</reference>
<evidence type="ECO:0000259" key="3">
    <source>
        <dbReference type="Pfam" id="PF03152"/>
    </source>
</evidence>
<dbReference type="Pfam" id="PF03152">
    <property type="entry name" value="UFD1_N1"/>
    <property type="match status" value="1"/>
</dbReference>
<sequence>MYTKKKKKKLGDKIVVPGSVLEQVSRLQVSFPIMFRITHDSDVLPKKSHCSVLEFTAEEGNVYLPLWMMDNLGLDPSGSSMVELETVSLSKGQFVEFQAHETKFAMLNNPRVVLENTLRSYSALTVGDTIP</sequence>
<accession>X6MQZ1</accession>
<feature type="domain" description="Ubiquitin fusion degradation protein UFD1 N-terminal subdomain 2" evidence="4">
    <location>
        <begin position="91"/>
        <end position="130"/>
    </location>
</feature>
<dbReference type="Pfam" id="PF24842">
    <property type="entry name" value="UFD1_N2"/>
    <property type="match status" value="1"/>
</dbReference>
<dbReference type="AlphaFoldDB" id="X6MQZ1"/>
<dbReference type="OrthoDB" id="422728at2759"/>
<protein>
    <submittedName>
        <fullName evidence="5">Ubiquitin fusion degradation UFD1 family protein</fullName>
    </submittedName>
</protein>
<dbReference type="Proteomes" id="UP000023152">
    <property type="component" value="Unassembled WGS sequence"/>
</dbReference>
<proteinExistence type="inferred from homology"/>
<comment type="similarity">
    <text evidence="1">Belongs to the UFD1 family.</text>
</comment>
<dbReference type="InterPro" id="IPR055417">
    <property type="entry name" value="UFD1_N1"/>
</dbReference>
<dbReference type="InterPro" id="IPR004854">
    <property type="entry name" value="Ufd1-like"/>
</dbReference>
<evidence type="ECO:0000313" key="6">
    <source>
        <dbReference type="Proteomes" id="UP000023152"/>
    </source>
</evidence>
<dbReference type="GO" id="GO:0006511">
    <property type="term" value="P:ubiquitin-dependent protein catabolic process"/>
    <property type="evidence" value="ECO:0007669"/>
    <property type="project" value="InterPro"/>
</dbReference>
<evidence type="ECO:0000256" key="2">
    <source>
        <dbReference type="ARBA" id="ARBA00022786"/>
    </source>
</evidence>
<dbReference type="GO" id="GO:0031593">
    <property type="term" value="F:polyubiquitin modification-dependent protein binding"/>
    <property type="evidence" value="ECO:0007669"/>
    <property type="project" value="TreeGrafter"/>
</dbReference>
<name>X6MQZ1_RETFI</name>
<dbReference type="GO" id="GO:0034098">
    <property type="term" value="C:VCP-NPL4-UFD1 AAA ATPase complex"/>
    <property type="evidence" value="ECO:0007669"/>
    <property type="project" value="TreeGrafter"/>
</dbReference>
<comment type="caution">
    <text evidence="5">The sequence shown here is derived from an EMBL/GenBank/DDBJ whole genome shotgun (WGS) entry which is preliminary data.</text>
</comment>
<feature type="non-terminal residue" evidence="5">
    <location>
        <position position="131"/>
    </location>
</feature>
<dbReference type="InterPro" id="IPR042299">
    <property type="entry name" value="Ufd1-like_Nn"/>
</dbReference>
<keyword evidence="6" id="KW-1185">Reference proteome</keyword>
<feature type="domain" description="Ubiquitin fusion degradation protein UFD1 N-terminal subdomain 1" evidence="3">
    <location>
        <begin position="2"/>
        <end position="89"/>
    </location>
</feature>
<dbReference type="GO" id="GO:0036503">
    <property type="term" value="P:ERAD pathway"/>
    <property type="evidence" value="ECO:0007669"/>
    <property type="project" value="TreeGrafter"/>
</dbReference>